<dbReference type="Proteomes" id="UP000664369">
    <property type="component" value="Unassembled WGS sequence"/>
</dbReference>
<proteinExistence type="predicted"/>
<feature type="compositionally biased region" description="Pro residues" evidence="1">
    <location>
        <begin position="167"/>
        <end position="179"/>
    </location>
</feature>
<feature type="region of interest" description="Disordered" evidence="1">
    <location>
        <begin position="156"/>
        <end position="179"/>
    </location>
</feature>
<name>A0ABS3QDL2_9BACT</name>
<evidence type="ECO:0000313" key="2">
    <source>
        <dbReference type="EMBL" id="MBO2009201.1"/>
    </source>
</evidence>
<comment type="caution">
    <text evidence="2">The sequence shown here is derived from an EMBL/GenBank/DDBJ whole genome shotgun (WGS) entry which is preliminary data.</text>
</comment>
<sequence>MTRGLTLELAQQADAMARSYHPQFYASVHEIVADLPTLGSYIGGLHIRRAVKVWFPDGEQVFNLVYCEHAGNDEALLDELQKGLNKWAAMEQAPEDSLSVTQAETERLLQLVNHPLTAPADRRAVLEKFMRWHNRREGRELAASLTARIEARSPGILTGRGWMPHGPAEPKPSPHPFAT</sequence>
<keyword evidence="3" id="KW-1185">Reference proteome</keyword>
<dbReference type="RefSeq" id="WP_208174823.1">
    <property type="nucleotide sequence ID" value="NZ_JAGETZ010000003.1"/>
</dbReference>
<dbReference type="EMBL" id="JAGETZ010000003">
    <property type="protein sequence ID" value="MBO2009201.1"/>
    <property type="molecule type" value="Genomic_DNA"/>
</dbReference>
<gene>
    <name evidence="2" type="ORF">J4E00_09060</name>
</gene>
<reference evidence="2 3" key="1">
    <citation type="submission" date="2021-03" db="EMBL/GenBank/DDBJ databases">
        <authorList>
            <person name="Kim M.K."/>
        </authorList>
    </citation>
    <scope>NUCLEOTIDE SEQUENCE [LARGE SCALE GENOMIC DNA]</scope>
    <source>
        <strain evidence="2 3">BT442</strain>
    </source>
</reference>
<accession>A0ABS3QDL2</accession>
<evidence type="ECO:0000256" key="1">
    <source>
        <dbReference type="SAM" id="MobiDB-lite"/>
    </source>
</evidence>
<evidence type="ECO:0000313" key="3">
    <source>
        <dbReference type="Proteomes" id="UP000664369"/>
    </source>
</evidence>
<protein>
    <submittedName>
        <fullName evidence="2">Uncharacterized protein</fullName>
    </submittedName>
</protein>
<organism evidence="2 3">
    <name type="scientific">Hymenobacter negativus</name>
    <dbReference type="NCBI Taxonomy" id="2795026"/>
    <lineage>
        <taxon>Bacteria</taxon>
        <taxon>Pseudomonadati</taxon>
        <taxon>Bacteroidota</taxon>
        <taxon>Cytophagia</taxon>
        <taxon>Cytophagales</taxon>
        <taxon>Hymenobacteraceae</taxon>
        <taxon>Hymenobacter</taxon>
    </lineage>
</organism>